<evidence type="ECO:0000313" key="2">
    <source>
        <dbReference type="EMBL" id="MBJ7316719.1"/>
    </source>
</evidence>
<evidence type="ECO:0000313" key="4">
    <source>
        <dbReference type="Proteomes" id="UP000655994"/>
    </source>
</evidence>
<dbReference type="Proteomes" id="UP000621390">
    <property type="component" value="Unassembled WGS sequence"/>
</dbReference>
<name>A0A8I1G6K7_9GAMM</name>
<dbReference type="EMBL" id="JAEMOP010000009">
    <property type="protein sequence ID" value="MBJ7316719.1"/>
    <property type="molecule type" value="Genomic_DNA"/>
</dbReference>
<organism evidence="2 3">
    <name type="scientific">Idiomarina abyssalis</name>
    <dbReference type="NCBI Taxonomy" id="86102"/>
    <lineage>
        <taxon>Bacteria</taxon>
        <taxon>Pseudomonadati</taxon>
        <taxon>Pseudomonadota</taxon>
        <taxon>Gammaproteobacteria</taxon>
        <taxon>Alteromonadales</taxon>
        <taxon>Idiomarinaceae</taxon>
        <taxon>Idiomarina</taxon>
    </lineage>
</organism>
<dbReference type="EMBL" id="JAEMOS010000002">
    <property type="protein sequence ID" value="MBJ7265607.1"/>
    <property type="molecule type" value="Genomic_DNA"/>
</dbReference>
<dbReference type="Proteomes" id="UP000655994">
    <property type="component" value="Unassembled WGS sequence"/>
</dbReference>
<dbReference type="AlphaFoldDB" id="A0A8I1G6K7"/>
<gene>
    <name evidence="1" type="ORF">JHC10_01480</name>
    <name evidence="2" type="ORF">JHC11_12060</name>
</gene>
<sequence length="233" mass="26646">MSDSLHDFYRDISQKLMDQVHAINEVPLTDEEPELRQFYVMRLAQEHKAQIKAAKEAIDKYEQTKTDEGYDGAVNCLTSCLNIWKYYEFILSRYADLASLRRFVKHYSSSEEVPVNMPAIEQVFDLMLGAIPAFDAKNNNQGLPVSILQALRQLSVERLHQLLKDDALPIWNREMLALSLLKASALEISAESVDSVLNGKQSIKLNERSIDLARMALMDSYNYWSEDGRHATS</sequence>
<comment type="caution">
    <text evidence="2">The sequence shown here is derived from an EMBL/GenBank/DDBJ whole genome shotgun (WGS) entry which is preliminary data.</text>
</comment>
<accession>A0A8I1G6K7</accession>
<proteinExistence type="predicted"/>
<keyword evidence="4" id="KW-1185">Reference proteome</keyword>
<evidence type="ECO:0000313" key="1">
    <source>
        <dbReference type="EMBL" id="MBJ7265607.1"/>
    </source>
</evidence>
<protein>
    <submittedName>
        <fullName evidence="2">Uncharacterized protein</fullName>
    </submittedName>
</protein>
<evidence type="ECO:0000313" key="3">
    <source>
        <dbReference type="Proteomes" id="UP000621390"/>
    </source>
</evidence>
<dbReference type="RefSeq" id="WP_199493548.1">
    <property type="nucleotide sequence ID" value="NZ_JAEMOP010000009.1"/>
</dbReference>
<reference evidence="2 4" key="1">
    <citation type="submission" date="2020-09" db="EMBL/GenBank/DDBJ databases">
        <title>Draft Genomes of Bacterial Isolates from North Pond Shallow Sediments.</title>
        <authorList>
            <person name="Kiel Reese B."/>
            <person name="Mullis M."/>
            <person name="Weisend R.E."/>
        </authorList>
    </citation>
    <scope>NUCLEOTIDE SEQUENCE</scope>
    <source>
        <strain evidence="2">KJE-2</strain>
        <strain evidence="1 4">KJE-3</strain>
    </source>
</reference>